<keyword evidence="2" id="KW-1185">Reference proteome</keyword>
<reference evidence="1" key="1">
    <citation type="submission" date="2022-01" db="EMBL/GenBank/DDBJ databases">
        <authorList>
            <person name="King R."/>
        </authorList>
    </citation>
    <scope>NUCLEOTIDE SEQUENCE</scope>
</reference>
<dbReference type="AlphaFoldDB" id="A0A9P0HH48"/>
<proteinExistence type="predicted"/>
<evidence type="ECO:0000313" key="1">
    <source>
        <dbReference type="EMBL" id="CAH1402433.1"/>
    </source>
</evidence>
<evidence type="ECO:0000313" key="2">
    <source>
        <dbReference type="Proteomes" id="UP001152798"/>
    </source>
</evidence>
<gene>
    <name evidence="1" type="ORF">NEZAVI_LOCUS11253</name>
</gene>
<accession>A0A9P0HH48</accession>
<dbReference type="Proteomes" id="UP001152798">
    <property type="component" value="Chromosome 5"/>
</dbReference>
<protein>
    <submittedName>
        <fullName evidence="1">Uncharacterized protein</fullName>
    </submittedName>
</protein>
<name>A0A9P0HH48_NEZVI</name>
<dbReference type="EMBL" id="OV725081">
    <property type="protein sequence ID" value="CAH1402433.1"/>
    <property type="molecule type" value="Genomic_DNA"/>
</dbReference>
<sequence length="80" mass="8647">MACRIAHLNLESLKQYLVRTVELFPQEVLQALPSVTGACDVTRYTKWVSDSMAKVFAGASAMNYGNLLPAIGSAGKCNEP</sequence>
<organism evidence="1 2">
    <name type="scientific">Nezara viridula</name>
    <name type="common">Southern green stink bug</name>
    <name type="synonym">Cimex viridulus</name>
    <dbReference type="NCBI Taxonomy" id="85310"/>
    <lineage>
        <taxon>Eukaryota</taxon>
        <taxon>Metazoa</taxon>
        <taxon>Ecdysozoa</taxon>
        <taxon>Arthropoda</taxon>
        <taxon>Hexapoda</taxon>
        <taxon>Insecta</taxon>
        <taxon>Pterygota</taxon>
        <taxon>Neoptera</taxon>
        <taxon>Paraneoptera</taxon>
        <taxon>Hemiptera</taxon>
        <taxon>Heteroptera</taxon>
        <taxon>Panheteroptera</taxon>
        <taxon>Pentatomomorpha</taxon>
        <taxon>Pentatomoidea</taxon>
        <taxon>Pentatomidae</taxon>
        <taxon>Pentatominae</taxon>
        <taxon>Nezara</taxon>
    </lineage>
</organism>